<gene>
    <name evidence="7" type="primary">birA</name>
    <name evidence="7" type="ORF">GOARA_019_00330</name>
</gene>
<evidence type="ECO:0000256" key="3">
    <source>
        <dbReference type="ARBA" id="ARBA00022840"/>
    </source>
</evidence>
<keyword evidence="4" id="KW-0092">Biotin</keyword>
<evidence type="ECO:0000256" key="1">
    <source>
        <dbReference type="ARBA" id="ARBA00022598"/>
    </source>
</evidence>
<sequence>MSGHIEQLAGTRWRQVDVVTSTGSTNADLAAAAAAGSIDGRVLIARNQTAGRGRHDREWTTGPAGALTFSVGVDVGEATSAMGWLSLLAGVAVADALARTIMFDAAPGVKWPNDVLIGERKVAGVLSEYANGQAVIGIGVNTSMTADQLPVPTATSVFVESGRAIDDDELAVDILRELDVELSMWPSRIDELAQEYRRKCVTLGQRVKLALPGDAELVGTAVDVDAQGRLLVAADGGATSAVAAGDVTHLRTHPQS</sequence>
<dbReference type="AlphaFoldDB" id="G7GYS6"/>
<keyword evidence="2" id="KW-0547">Nucleotide-binding</keyword>
<dbReference type="Gene3D" id="3.30.930.10">
    <property type="entry name" value="Bira Bifunctional Protein, Domain 2"/>
    <property type="match status" value="1"/>
</dbReference>
<dbReference type="NCBIfam" id="TIGR00121">
    <property type="entry name" value="birA_ligase"/>
    <property type="match status" value="1"/>
</dbReference>
<dbReference type="Pfam" id="PF03099">
    <property type="entry name" value="BPL_LplA_LipB"/>
    <property type="match status" value="1"/>
</dbReference>
<evidence type="ECO:0000313" key="7">
    <source>
        <dbReference type="EMBL" id="GAB08751.1"/>
    </source>
</evidence>
<reference evidence="7 8" key="1">
    <citation type="submission" date="2011-11" db="EMBL/GenBank/DDBJ databases">
        <title>Whole genome shotgun sequence of Gordonia araii NBRC 100433.</title>
        <authorList>
            <person name="Yoshida Y."/>
            <person name="Hosoyama A."/>
            <person name="Tsuchikane K."/>
            <person name="Katsumata H."/>
            <person name="Yamazaki S."/>
            <person name="Fujita N."/>
        </authorList>
    </citation>
    <scope>NUCLEOTIDE SEQUENCE [LARGE SCALE GENOMIC DNA]</scope>
    <source>
        <strain evidence="7 8">NBRC 100433</strain>
    </source>
</reference>
<evidence type="ECO:0000256" key="4">
    <source>
        <dbReference type="ARBA" id="ARBA00023267"/>
    </source>
</evidence>
<dbReference type="STRING" id="1073574.GOARA_019_00330"/>
<dbReference type="EMBL" id="BAEE01000019">
    <property type="protein sequence ID" value="GAB08751.1"/>
    <property type="molecule type" value="Genomic_DNA"/>
</dbReference>
<dbReference type="EC" id="6.3.4.15" evidence="5"/>
<dbReference type="GO" id="GO:0005524">
    <property type="term" value="F:ATP binding"/>
    <property type="evidence" value="ECO:0007669"/>
    <property type="project" value="UniProtKB-KW"/>
</dbReference>
<dbReference type="InterPro" id="IPR004143">
    <property type="entry name" value="BPL_LPL_catalytic"/>
</dbReference>
<accession>G7GYS6</accession>
<name>G7GYS6_9ACTN</name>
<dbReference type="Pfam" id="PF02237">
    <property type="entry name" value="BPL_C"/>
    <property type="match status" value="1"/>
</dbReference>
<protein>
    <recommendedName>
        <fullName evidence="5">biotin--[biotin carboxyl-carrier protein] ligase</fullName>
        <ecNumber evidence="5">6.3.4.15</ecNumber>
    </recommendedName>
</protein>
<dbReference type="InterPro" id="IPR004408">
    <property type="entry name" value="Biotin_CoA_COase_ligase"/>
</dbReference>
<feature type="domain" description="BPL/LPL catalytic" evidence="6">
    <location>
        <begin position="2"/>
        <end position="186"/>
    </location>
</feature>
<organism evidence="7 8">
    <name type="scientific">Gordonia araii NBRC 100433</name>
    <dbReference type="NCBI Taxonomy" id="1073574"/>
    <lineage>
        <taxon>Bacteria</taxon>
        <taxon>Bacillati</taxon>
        <taxon>Actinomycetota</taxon>
        <taxon>Actinomycetes</taxon>
        <taxon>Mycobacteriales</taxon>
        <taxon>Gordoniaceae</taxon>
        <taxon>Gordonia</taxon>
    </lineage>
</organism>
<dbReference type="InterPro" id="IPR008988">
    <property type="entry name" value="Transcriptional_repressor_C"/>
</dbReference>
<dbReference type="CDD" id="cd16442">
    <property type="entry name" value="BPL"/>
    <property type="match status" value="1"/>
</dbReference>
<keyword evidence="1 7" id="KW-0436">Ligase</keyword>
<evidence type="ECO:0000259" key="6">
    <source>
        <dbReference type="PROSITE" id="PS51733"/>
    </source>
</evidence>
<dbReference type="InterPro" id="IPR003142">
    <property type="entry name" value="BPL_C"/>
</dbReference>
<dbReference type="Proteomes" id="UP000035088">
    <property type="component" value="Unassembled WGS sequence"/>
</dbReference>
<dbReference type="SUPFAM" id="SSF55681">
    <property type="entry name" value="Class II aaRS and biotin synthetases"/>
    <property type="match status" value="1"/>
</dbReference>
<evidence type="ECO:0000313" key="8">
    <source>
        <dbReference type="Proteomes" id="UP000035088"/>
    </source>
</evidence>
<evidence type="ECO:0000256" key="5">
    <source>
        <dbReference type="ARBA" id="ARBA00024227"/>
    </source>
</evidence>
<dbReference type="RefSeq" id="WP_007320828.1">
    <property type="nucleotide sequence ID" value="NZ_BAEE01000019.1"/>
</dbReference>
<dbReference type="GO" id="GO:0004077">
    <property type="term" value="F:biotin--[biotin carboxyl-carrier protein] ligase activity"/>
    <property type="evidence" value="ECO:0007669"/>
    <property type="project" value="UniProtKB-EC"/>
</dbReference>
<dbReference type="SUPFAM" id="SSF50037">
    <property type="entry name" value="C-terminal domain of transcriptional repressors"/>
    <property type="match status" value="1"/>
</dbReference>
<evidence type="ECO:0000256" key="2">
    <source>
        <dbReference type="ARBA" id="ARBA00022741"/>
    </source>
</evidence>
<dbReference type="PROSITE" id="PS51733">
    <property type="entry name" value="BPL_LPL_CATALYTIC"/>
    <property type="match status" value="1"/>
</dbReference>
<comment type="caution">
    <text evidence="7">The sequence shown here is derived from an EMBL/GenBank/DDBJ whole genome shotgun (WGS) entry which is preliminary data.</text>
</comment>
<proteinExistence type="predicted"/>
<keyword evidence="8" id="KW-1185">Reference proteome</keyword>
<dbReference type="Gene3D" id="2.30.30.100">
    <property type="match status" value="1"/>
</dbReference>
<dbReference type="GO" id="GO:0005737">
    <property type="term" value="C:cytoplasm"/>
    <property type="evidence" value="ECO:0007669"/>
    <property type="project" value="TreeGrafter"/>
</dbReference>
<dbReference type="InterPro" id="IPR045864">
    <property type="entry name" value="aa-tRNA-synth_II/BPL/LPL"/>
</dbReference>
<keyword evidence="3" id="KW-0067">ATP-binding</keyword>
<dbReference type="OrthoDB" id="9807064at2"/>
<dbReference type="PANTHER" id="PTHR12835:SF5">
    <property type="entry name" value="BIOTIN--PROTEIN LIGASE"/>
    <property type="match status" value="1"/>
</dbReference>
<dbReference type="PANTHER" id="PTHR12835">
    <property type="entry name" value="BIOTIN PROTEIN LIGASE"/>
    <property type="match status" value="1"/>
</dbReference>